<dbReference type="OrthoDB" id="7933078at2759"/>
<keyword evidence="7" id="KW-1185">Reference proteome</keyword>
<dbReference type="InterPro" id="IPR006214">
    <property type="entry name" value="Bax_inhibitor_1-related"/>
</dbReference>
<name>A0A6G0T3K5_APHGL</name>
<protein>
    <submittedName>
        <fullName evidence="6">Uncharacterized protein</fullName>
    </submittedName>
</protein>
<evidence type="ECO:0000313" key="6">
    <source>
        <dbReference type="EMBL" id="KAE9524487.1"/>
    </source>
</evidence>
<feature type="transmembrane region" description="Helical" evidence="5">
    <location>
        <begin position="234"/>
        <end position="257"/>
    </location>
</feature>
<dbReference type="PANTHER" id="PTHR23291:SF47">
    <property type="entry name" value="TRANSMEMBRANE BAX INHIBITOR MOTIF CONTAINING 7"/>
    <property type="match status" value="1"/>
</dbReference>
<comment type="similarity">
    <text evidence="5">Belongs to the BI1 family.</text>
</comment>
<feature type="transmembrane region" description="Helical" evidence="5">
    <location>
        <begin position="53"/>
        <end position="73"/>
    </location>
</feature>
<keyword evidence="3 5" id="KW-1133">Transmembrane helix</keyword>
<proteinExistence type="inferred from homology"/>
<evidence type="ECO:0000256" key="1">
    <source>
        <dbReference type="ARBA" id="ARBA00004141"/>
    </source>
</evidence>
<dbReference type="EMBL" id="VYZN01000067">
    <property type="protein sequence ID" value="KAE9524487.1"/>
    <property type="molecule type" value="Genomic_DNA"/>
</dbReference>
<feature type="transmembrane region" description="Helical" evidence="5">
    <location>
        <begin position="79"/>
        <end position="104"/>
    </location>
</feature>
<comment type="caution">
    <text evidence="6">The sequence shown here is derived from an EMBL/GenBank/DDBJ whole genome shotgun (WGS) entry which is preliminary data.</text>
</comment>
<gene>
    <name evidence="6" type="ORF">AGLY_015120</name>
</gene>
<dbReference type="Pfam" id="PF01027">
    <property type="entry name" value="Bax1-I"/>
    <property type="match status" value="1"/>
</dbReference>
<evidence type="ECO:0000256" key="2">
    <source>
        <dbReference type="ARBA" id="ARBA00022692"/>
    </source>
</evidence>
<comment type="subcellular location">
    <subcellularLocation>
        <location evidence="1">Membrane</location>
        <topology evidence="1">Multi-pass membrane protein</topology>
    </subcellularLocation>
</comment>
<keyword evidence="2 5" id="KW-0812">Transmembrane</keyword>
<feature type="transmembrane region" description="Helical" evidence="5">
    <location>
        <begin position="197"/>
        <end position="214"/>
    </location>
</feature>
<feature type="transmembrane region" description="Helical" evidence="5">
    <location>
        <begin position="116"/>
        <end position="136"/>
    </location>
</feature>
<dbReference type="PANTHER" id="PTHR23291">
    <property type="entry name" value="BAX INHIBITOR-RELATED"/>
    <property type="match status" value="1"/>
</dbReference>
<evidence type="ECO:0000256" key="4">
    <source>
        <dbReference type="ARBA" id="ARBA00023136"/>
    </source>
</evidence>
<dbReference type="AlphaFoldDB" id="A0A6G0T3K5"/>
<feature type="transmembrane region" description="Helical" evidence="5">
    <location>
        <begin position="173"/>
        <end position="191"/>
    </location>
</feature>
<keyword evidence="4 5" id="KW-0472">Membrane</keyword>
<dbReference type="Proteomes" id="UP000475862">
    <property type="component" value="Unassembled WGS sequence"/>
</dbReference>
<evidence type="ECO:0000256" key="3">
    <source>
        <dbReference type="ARBA" id="ARBA00022989"/>
    </source>
</evidence>
<evidence type="ECO:0000313" key="7">
    <source>
        <dbReference type="Proteomes" id="UP000475862"/>
    </source>
</evidence>
<dbReference type="GO" id="GO:0016020">
    <property type="term" value="C:membrane"/>
    <property type="evidence" value="ECO:0007669"/>
    <property type="project" value="UniProtKB-SubCell"/>
</dbReference>
<organism evidence="6 7">
    <name type="scientific">Aphis glycines</name>
    <name type="common">Soybean aphid</name>
    <dbReference type="NCBI Taxonomy" id="307491"/>
    <lineage>
        <taxon>Eukaryota</taxon>
        <taxon>Metazoa</taxon>
        <taxon>Ecdysozoa</taxon>
        <taxon>Arthropoda</taxon>
        <taxon>Hexapoda</taxon>
        <taxon>Insecta</taxon>
        <taxon>Pterygota</taxon>
        <taxon>Neoptera</taxon>
        <taxon>Paraneoptera</taxon>
        <taxon>Hemiptera</taxon>
        <taxon>Sternorrhyncha</taxon>
        <taxon>Aphidomorpha</taxon>
        <taxon>Aphidoidea</taxon>
        <taxon>Aphididae</taxon>
        <taxon>Aphidini</taxon>
        <taxon>Aphis</taxon>
        <taxon>Aphis</taxon>
    </lineage>
</organism>
<sequence>MSLSIAYSYHKVASSHYFNLIAWRWTLASEIKLYAKTSYGNFNLLINNTLCKIYSIVMCQLIIATTFMSMATFHEPTIIILKSYPCLSIITSITTLGILIALACSEYLRRKSPVNYIFLFLITLALSFLLAVSVSQYYPNQVLLALGIATIICFAFTIFALQTKIDFTVMGSFFMVAIIILLVASTVVILIPGKLMTLITACIGSIIYSMYLIYDTQIMVGSNHRYSITPREYILGVLAIYIDIINIFKDILTIIVIGD</sequence>
<accession>A0A6G0T3K5</accession>
<reference evidence="6 7" key="1">
    <citation type="submission" date="2019-08" db="EMBL/GenBank/DDBJ databases">
        <title>The genome of the soybean aphid Biotype 1, its phylome, world population structure and adaptation to the North American continent.</title>
        <authorList>
            <person name="Giordano R."/>
            <person name="Donthu R.K."/>
            <person name="Hernandez A.G."/>
            <person name="Wright C.L."/>
            <person name="Zimin A.V."/>
        </authorList>
    </citation>
    <scope>NUCLEOTIDE SEQUENCE [LARGE SCALE GENOMIC DNA]</scope>
    <source>
        <tissue evidence="6">Whole aphids</tissue>
    </source>
</reference>
<feature type="transmembrane region" description="Helical" evidence="5">
    <location>
        <begin position="142"/>
        <end position="161"/>
    </location>
</feature>
<evidence type="ECO:0000256" key="5">
    <source>
        <dbReference type="RuleBase" id="RU004379"/>
    </source>
</evidence>